<dbReference type="STRING" id="660517.SAMN04487946_106149"/>
<evidence type="ECO:0000256" key="1">
    <source>
        <dbReference type="SAM" id="Phobius"/>
    </source>
</evidence>
<keyword evidence="1" id="KW-0472">Membrane</keyword>
<evidence type="ECO:0000313" key="3">
    <source>
        <dbReference type="EMBL" id="SDY10145.1"/>
    </source>
</evidence>
<dbReference type="Pfam" id="PF24035">
    <property type="entry name" value="DUF7344"/>
    <property type="match status" value="1"/>
</dbReference>
<proteinExistence type="predicted"/>
<evidence type="ECO:0000259" key="2">
    <source>
        <dbReference type="Pfam" id="PF24035"/>
    </source>
</evidence>
<keyword evidence="4" id="KW-1185">Reference proteome</keyword>
<feature type="transmembrane region" description="Helical" evidence="1">
    <location>
        <begin position="153"/>
        <end position="171"/>
    </location>
</feature>
<dbReference type="InterPro" id="IPR055768">
    <property type="entry name" value="DUF7344"/>
</dbReference>
<keyword evidence="1" id="KW-0812">Transmembrane</keyword>
<dbReference type="EMBL" id="FNPB01000006">
    <property type="protein sequence ID" value="SDY10145.1"/>
    <property type="molecule type" value="Genomic_DNA"/>
</dbReference>
<gene>
    <name evidence="3" type="ORF">SAMN04487946_106149</name>
</gene>
<dbReference type="InterPro" id="IPR036388">
    <property type="entry name" value="WH-like_DNA-bd_sf"/>
</dbReference>
<feature type="domain" description="DUF7344" evidence="2">
    <location>
        <begin position="22"/>
        <end position="100"/>
    </location>
</feature>
<evidence type="ECO:0000313" key="4">
    <source>
        <dbReference type="Proteomes" id="UP000199170"/>
    </source>
</evidence>
<dbReference type="Gene3D" id="1.10.10.10">
    <property type="entry name" value="Winged helix-like DNA-binding domain superfamily/Winged helix DNA-binding domain"/>
    <property type="match status" value="1"/>
</dbReference>
<accession>A0A1H3H4K6</accession>
<name>A0A1H3H4K6_9EURY</name>
<sequence>MERLSEAPEPEEPENLTEEVLFEILANPRRRTVLRELSRNETYEIGILAECVAGAENGTAAGDVASEERKSAYTALQQLHLPKLHSAGLVVYDKDRGTVEPTLMKEEINIYLDVVRGNDIPWHEYYFALGVVSLLLVVVAAFDVFPFGLFPDIGWAALIVLSFLISASLHYRSQAGTGIGIGRKPEQ</sequence>
<protein>
    <recommendedName>
        <fullName evidence="2">DUF7344 domain-containing protein</fullName>
    </recommendedName>
</protein>
<dbReference type="AlphaFoldDB" id="A0A1H3H4K6"/>
<reference evidence="4" key="1">
    <citation type="submission" date="2016-10" db="EMBL/GenBank/DDBJ databases">
        <authorList>
            <person name="Varghese N."/>
            <person name="Submissions S."/>
        </authorList>
    </citation>
    <scope>NUCLEOTIDE SEQUENCE [LARGE SCALE GENOMIC DNA]</scope>
    <source>
        <strain evidence="4">CGMCC 1.10118</strain>
    </source>
</reference>
<dbReference type="Proteomes" id="UP000199170">
    <property type="component" value="Unassembled WGS sequence"/>
</dbReference>
<keyword evidence="1" id="KW-1133">Transmembrane helix</keyword>
<feature type="transmembrane region" description="Helical" evidence="1">
    <location>
        <begin position="125"/>
        <end position="147"/>
    </location>
</feature>
<organism evidence="3 4">
    <name type="scientific">Halobellus clavatus</name>
    <dbReference type="NCBI Taxonomy" id="660517"/>
    <lineage>
        <taxon>Archaea</taxon>
        <taxon>Methanobacteriati</taxon>
        <taxon>Methanobacteriota</taxon>
        <taxon>Stenosarchaea group</taxon>
        <taxon>Halobacteria</taxon>
        <taxon>Halobacteriales</taxon>
        <taxon>Haloferacaceae</taxon>
        <taxon>Halobellus</taxon>
    </lineage>
</organism>